<dbReference type="PANTHER" id="PTHR31175:SF120">
    <property type="entry name" value="OS09G0547100 PROTEIN"/>
    <property type="match status" value="1"/>
</dbReference>
<protein>
    <recommendedName>
        <fullName evidence="4">Auxin responsive SAUR protein</fullName>
    </recommendedName>
</protein>
<dbReference type="Proteomes" id="UP000243975">
    <property type="component" value="Unassembled WGS sequence"/>
</dbReference>
<evidence type="ECO:0008006" key="4">
    <source>
        <dbReference type="Google" id="ProtNLM"/>
    </source>
</evidence>
<keyword evidence="3" id="KW-1185">Reference proteome</keyword>
<dbReference type="Pfam" id="PF02519">
    <property type="entry name" value="Auxin_inducible"/>
    <property type="match status" value="1"/>
</dbReference>
<comment type="similarity">
    <text evidence="1">Belongs to the ARG7 family.</text>
</comment>
<dbReference type="STRING" id="59895.A0A103Y7N8"/>
<sequence length="132" mass="14987">MMMTARKLVKMARKWHKEASKSCCAERMANKGHFVVYTTDHTRFVIPLWYLNTDVFKELLRMSEDEFGLPTDGPITLVCDSMLLSYLINVFERGLTKELENVLLVSISSNRCSLCSLDPGGENGRQSLVCGF</sequence>
<dbReference type="AlphaFoldDB" id="A0A103Y7N8"/>
<organism evidence="2 3">
    <name type="scientific">Cynara cardunculus var. scolymus</name>
    <name type="common">Globe artichoke</name>
    <name type="synonym">Cynara scolymus</name>
    <dbReference type="NCBI Taxonomy" id="59895"/>
    <lineage>
        <taxon>Eukaryota</taxon>
        <taxon>Viridiplantae</taxon>
        <taxon>Streptophyta</taxon>
        <taxon>Embryophyta</taxon>
        <taxon>Tracheophyta</taxon>
        <taxon>Spermatophyta</taxon>
        <taxon>Magnoliopsida</taxon>
        <taxon>eudicotyledons</taxon>
        <taxon>Gunneridae</taxon>
        <taxon>Pentapetalae</taxon>
        <taxon>asterids</taxon>
        <taxon>campanulids</taxon>
        <taxon>Asterales</taxon>
        <taxon>Asteraceae</taxon>
        <taxon>Carduoideae</taxon>
        <taxon>Cardueae</taxon>
        <taxon>Carduinae</taxon>
        <taxon>Cynara</taxon>
    </lineage>
</organism>
<dbReference type="PANTHER" id="PTHR31175">
    <property type="entry name" value="AUXIN-RESPONSIVE FAMILY PROTEIN"/>
    <property type="match status" value="1"/>
</dbReference>
<gene>
    <name evidence="2" type="ORF">Ccrd_017667</name>
</gene>
<dbReference type="InterPro" id="IPR003676">
    <property type="entry name" value="SAUR_fam"/>
</dbReference>
<evidence type="ECO:0000256" key="1">
    <source>
        <dbReference type="ARBA" id="ARBA00006974"/>
    </source>
</evidence>
<dbReference type="EMBL" id="LEKV01002314">
    <property type="protein sequence ID" value="KVI04031.1"/>
    <property type="molecule type" value="Genomic_DNA"/>
</dbReference>
<reference evidence="2 3" key="1">
    <citation type="journal article" date="2016" name="Sci. Rep.">
        <title>The genome sequence of the outbreeding globe artichoke constructed de novo incorporating a phase-aware low-pass sequencing strategy of F1 progeny.</title>
        <authorList>
            <person name="Scaglione D."/>
            <person name="Reyes-Chin-Wo S."/>
            <person name="Acquadro A."/>
            <person name="Froenicke L."/>
            <person name="Portis E."/>
            <person name="Beitel C."/>
            <person name="Tirone M."/>
            <person name="Mauro R."/>
            <person name="Lo Monaco A."/>
            <person name="Mauromicale G."/>
            <person name="Faccioli P."/>
            <person name="Cattivelli L."/>
            <person name="Rieseberg L."/>
            <person name="Michelmore R."/>
            <person name="Lanteri S."/>
        </authorList>
    </citation>
    <scope>NUCLEOTIDE SEQUENCE [LARGE SCALE GENOMIC DNA]</scope>
    <source>
        <strain evidence="2">2C</strain>
    </source>
</reference>
<dbReference type="OMA" id="VFMEYIL"/>
<accession>A0A103Y7N8</accession>
<dbReference type="GO" id="GO:0009733">
    <property type="term" value="P:response to auxin"/>
    <property type="evidence" value="ECO:0007669"/>
    <property type="project" value="InterPro"/>
</dbReference>
<name>A0A103Y7N8_CYNCS</name>
<proteinExistence type="inferred from homology"/>
<evidence type="ECO:0000313" key="3">
    <source>
        <dbReference type="Proteomes" id="UP000243975"/>
    </source>
</evidence>
<evidence type="ECO:0000313" key="2">
    <source>
        <dbReference type="EMBL" id="KVI04031.1"/>
    </source>
</evidence>
<dbReference type="Gramene" id="KVI04031">
    <property type="protein sequence ID" value="KVI04031"/>
    <property type="gene ID" value="Ccrd_017667"/>
</dbReference>
<comment type="caution">
    <text evidence="2">The sequence shown here is derived from an EMBL/GenBank/DDBJ whole genome shotgun (WGS) entry which is preliminary data.</text>
</comment>